<accession>K1R9Z7</accession>
<sequence>MPDDISDEEDTSTESNSDIPLHHYEEDNIPYVAEEYEINTSHGRSEGNGPSAISLSVFLSGYRPYYKGGTHSNEYLNEKLQKMNPKKSIVDQDLSFLAEGLEGRSPNPVALLLDALCRPDADLGVDNPSLLEWKFEKEHAIDHVVLGKGKAGGAWQNMDGSMQTLSFANWMELPSLSFKEWQNSHHRDESHAHNGRATVADVRRYYGDFVEERGLQPYFRDQYVVTSIQKKFYTNKDVDSESGEVEPCKCRYKNHGFLWEVRGYCYLGDSEGDREEFCYCTNNVVVATGTFDIPNKLGIHGENLPYVLHSLEEVEHVLSNKKKKKSQDPVVIVGAGLSAADAVIMALKMKRPVVHVFRRGANDSQLIFKKLPAAIYPEYHTIHSMMKGKTINPLYKPYPNHSLVELKEDNHVLIQTTSGGDILSLDAFYVAILIGACPDLSFLPHDGKNLGVIPRFPIDSKHNPIHVDPYSYQCVAETGLFSMGPLVGDNFVRFGLGGSLGITNHLLLTKNKQTQ</sequence>
<proteinExistence type="predicted"/>
<name>K1R9Z7_MAGGI</name>
<dbReference type="EMBL" id="JH818523">
    <property type="protein sequence ID" value="EKC38015.1"/>
    <property type="molecule type" value="Genomic_DNA"/>
</dbReference>
<reference evidence="2" key="1">
    <citation type="journal article" date="2012" name="Nature">
        <title>The oyster genome reveals stress adaptation and complexity of shell formation.</title>
        <authorList>
            <person name="Zhang G."/>
            <person name="Fang X."/>
            <person name="Guo X."/>
            <person name="Li L."/>
            <person name="Luo R."/>
            <person name="Xu F."/>
            <person name="Yang P."/>
            <person name="Zhang L."/>
            <person name="Wang X."/>
            <person name="Qi H."/>
            <person name="Xiong Z."/>
            <person name="Que H."/>
            <person name="Xie Y."/>
            <person name="Holland P.W."/>
            <person name="Paps J."/>
            <person name="Zhu Y."/>
            <person name="Wu F."/>
            <person name="Chen Y."/>
            <person name="Wang J."/>
            <person name="Peng C."/>
            <person name="Meng J."/>
            <person name="Yang L."/>
            <person name="Liu J."/>
            <person name="Wen B."/>
            <person name="Zhang N."/>
            <person name="Huang Z."/>
            <person name="Zhu Q."/>
            <person name="Feng Y."/>
            <person name="Mount A."/>
            <person name="Hedgecock D."/>
            <person name="Xu Z."/>
            <person name="Liu Y."/>
            <person name="Domazet-Loso T."/>
            <person name="Du Y."/>
            <person name="Sun X."/>
            <person name="Zhang S."/>
            <person name="Liu B."/>
            <person name="Cheng P."/>
            <person name="Jiang X."/>
            <person name="Li J."/>
            <person name="Fan D."/>
            <person name="Wang W."/>
            <person name="Fu W."/>
            <person name="Wang T."/>
            <person name="Wang B."/>
            <person name="Zhang J."/>
            <person name="Peng Z."/>
            <person name="Li Y."/>
            <person name="Li N."/>
            <person name="Wang J."/>
            <person name="Chen M."/>
            <person name="He Y."/>
            <person name="Tan F."/>
            <person name="Song X."/>
            <person name="Zheng Q."/>
            <person name="Huang R."/>
            <person name="Yang H."/>
            <person name="Du X."/>
            <person name="Chen L."/>
            <person name="Yang M."/>
            <person name="Gaffney P.M."/>
            <person name="Wang S."/>
            <person name="Luo L."/>
            <person name="She Z."/>
            <person name="Ming Y."/>
            <person name="Huang W."/>
            <person name="Zhang S."/>
            <person name="Huang B."/>
            <person name="Zhang Y."/>
            <person name="Qu T."/>
            <person name="Ni P."/>
            <person name="Miao G."/>
            <person name="Wang J."/>
            <person name="Wang Q."/>
            <person name="Steinberg C.E."/>
            <person name="Wang H."/>
            <person name="Li N."/>
            <person name="Qian L."/>
            <person name="Zhang G."/>
            <person name="Li Y."/>
            <person name="Yang H."/>
            <person name="Liu X."/>
            <person name="Wang J."/>
            <person name="Yin Y."/>
            <person name="Wang J."/>
        </authorList>
    </citation>
    <scope>NUCLEOTIDE SEQUENCE [LARGE SCALE GENOMIC DNA]</scope>
    <source>
        <strain evidence="2">05x7-T-G4-1.051#20</strain>
    </source>
</reference>
<dbReference type="PANTHER" id="PTHR15192">
    <property type="entry name" value="PROTEIN CBG05349"/>
    <property type="match status" value="1"/>
</dbReference>
<dbReference type="InParanoid" id="K1R9Z7"/>
<organism evidence="2">
    <name type="scientific">Magallana gigas</name>
    <name type="common">Pacific oyster</name>
    <name type="synonym">Crassostrea gigas</name>
    <dbReference type="NCBI Taxonomy" id="29159"/>
    <lineage>
        <taxon>Eukaryota</taxon>
        <taxon>Metazoa</taxon>
        <taxon>Spiralia</taxon>
        <taxon>Lophotrochozoa</taxon>
        <taxon>Mollusca</taxon>
        <taxon>Bivalvia</taxon>
        <taxon>Autobranchia</taxon>
        <taxon>Pteriomorphia</taxon>
        <taxon>Ostreida</taxon>
        <taxon>Ostreoidea</taxon>
        <taxon>Ostreidae</taxon>
        <taxon>Magallana</taxon>
    </lineage>
</organism>
<dbReference type="HOGENOM" id="CLU_019308_2_0_1"/>
<dbReference type="PANTHER" id="PTHR15192:SF8">
    <property type="entry name" value="FAD_NAD(P)-BINDING DOMAIN-CONTAINING PROTEIN"/>
    <property type="match status" value="1"/>
</dbReference>
<protein>
    <submittedName>
        <fullName evidence="2">Oxidative stress-induced growth inhibitor 2</fullName>
    </submittedName>
</protein>
<dbReference type="SUPFAM" id="SSF51905">
    <property type="entry name" value="FAD/NAD(P)-binding domain"/>
    <property type="match status" value="1"/>
</dbReference>
<feature type="region of interest" description="Disordered" evidence="1">
    <location>
        <begin position="1"/>
        <end position="24"/>
    </location>
</feature>
<dbReference type="AlphaFoldDB" id="K1R9Z7"/>
<dbReference type="Pfam" id="PF13738">
    <property type="entry name" value="Pyr_redox_3"/>
    <property type="match status" value="1"/>
</dbReference>
<feature type="compositionally biased region" description="Acidic residues" evidence="1">
    <location>
        <begin position="1"/>
        <end position="12"/>
    </location>
</feature>
<dbReference type="Gene3D" id="3.50.50.60">
    <property type="entry name" value="FAD/NAD(P)-binding domain"/>
    <property type="match status" value="1"/>
</dbReference>
<gene>
    <name evidence="2" type="ORF">CGI_10018696</name>
</gene>
<dbReference type="InterPro" id="IPR029731">
    <property type="entry name" value="OSGIN1/2"/>
</dbReference>
<dbReference type="InterPro" id="IPR036188">
    <property type="entry name" value="FAD/NAD-bd_sf"/>
</dbReference>
<evidence type="ECO:0000256" key="1">
    <source>
        <dbReference type="SAM" id="MobiDB-lite"/>
    </source>
</evidence>
<evidence type="ECO:0000313" key="2">
    <source>
        <dbReference type="EMBL" id="EKC38015.1"/>
    </source>
</evidence>